<evidence type="ECO:0000256" key="1">
    <source>
        <dbReference type="SAM" id="Phobius"/>
    </source>
</evidence>
<organism evidence="3 4">
    <name type="scientific">Hominimerdicola aceti</name>
    <dbReference type="NCBI Taxonomy" id="2981726"/>
    <lineage>
        <taxon>Bacteria</taxon>
        <taxon>Bacillati</taxon>
        <taxon>Bacillota</taxon>
        <taxon>Clostridia</taxon>
        <taxon>Eubacteriales</taxon>
        <taxon>Oscillospiraceae</taxon>
        <taxon>Hominimerdicola</taxon>
    </lineage>
</organism>
<keyword evidence="1" id="KW-0472">Membrane</keyword>
<dbReference type="InterPro" id="IPR023346">
    <property type="entry name" value="Lysozyme-like_dom_sf"/>
</dbReference>
<sequence>MAANGKNSRRKKKRHIKKGPVLIAVILLLCGIGWLTYLYHEQIINKAKDIPNSFSYPTDYEEYVIRYSTKYKCDPVLVFSVIKVESGFNKDAVSSVGARGLMQLMEDAYDWIKYRLDDQRDNTYDDMFDPELNIQYGTYYLSYLMEKYDGSVELTAAAYHCGMNLVDSWIENGTVDPDDFKVSDIPDENDQTSNYVRKIRKAYDNYKDILSSHGDITENS</sequence>
<evidence type="ECO:0000313" key="4">
    <source>
        <dbReference type="Proteomes" id="UP001208131"/>
    </source>
</evidence>
<comment type="caution">
    <text evidence="3">The sequence shown here is derived from an EMBL/GenBank/DDBJ whole genome shotgun (WGS) entry which is preliminary data.</text>
</comment>
<dbReference type="CDD" id="cd16896">
    <property type="entry name" value="LT_Slt70-like"/>
    <property type="match status" value="1"/>
</dbReference>
<accession>A0AAE3IHF1</accession>
<dbReference type="Gene3D" id="1.10.530.10">
    <property type="match status" value="1"/>
</dbReference>
<reference evidence="3 4" key="1">
    <citation type="journal article" date="2021" name="ISME Commun">
        <title>Automated analysis of genomic sequences facilitates high-throughput and comprehensive description of bacteria.</title>
        <authorList>
            <person name="Hitch T.C.A."/>
        </authorList>
    </citation>
    <scope>NUCLEOTIDE SEQUENCE [LARGE SCALE GENOMIC DNA]</scope>
    <source>
        <strain evidence="3 4">Sanger_31</strain>
    </source>
</reference>
<keyword evidence="1" id="KW-0812">Transmembrane</keyword>
<dbReference type="InterPro" id="IPR008258">
    <property type="entry name" value="Transglycosylase_SLT_dom_1"/>
</dbReference>
<dbReference type="AlphaFoldDB" id="A0AAE3IHF1"/>
<gene>
    <name evidence="3" type="ORF">OCV57_10630</name>
</gene>
<feature type="domain" description="Transglycosylase SLT" evidence="2">
    <location>
        <begin position="63"/>
        <end position="172"/>
    </location>
</feature>
<evidence type="ECO:0000313" key="3">
    <source>
        <dbReference type="EMBL" id="MCU6706373.1"/>
    </source>
</evidence>
<dbReference type="PANTHER" id="PTHR37423">
    <property type="entry name" value="SOLUBLE LYTIC MUREIN TRANSGLYCOSYLASE-RELATED"/>
    <property type="match status" value="1"/>
</dbReference>
<protein>
    <submittedName>
        <fullName evidence="3">Lytic transglycosylase domain-containing protein</fullName>
    </submittedName>
</protein>
<dbReference type="SUPFAM" id="SSF53955">
    <property type="entry name" value="Lysozyme-like"/>
    <property type="match status" value="1"/>
</dbReference>
<dbReference type="RefSeq" id="WP_267301524.1">
    <property type="nucleotide sequence ID" value="NZ_JAOQJZ010000011.1"/>
</dbReference>
<dbReference type="Pfam" id="PF01464">
    <property type="entry name" value="SLT"/>
    <property type="match status" value="1"/>
</dbReference>
<proteinExistence type="predicted"/>
<dbReference type="EMBL" id="JAOQJZ010000011">
    <property type="protein sequence ID" value="MCU6706373.1"/>
    <property type="molecule type" value="Genomic_DNA"/>
</dbReference>
<dbReference type="Proteomes" id="UP001208131">
    <property type="component" value="Unassembled WGS sequence"/>
</dbReference>
<keyword evidence="4" id="KW-1185">Reference proteome</keyword>
<keyword evidence="1" id="KW-1133">Transmembrane helix</keyword>
<feature type="transmembrane region" description="Helical" evidence="1">
    <location>
        <begin position="21"/>
        <end position="39"/>
    </location>
</feature>
<dbReference type="PANTHER" id="PTHR37423:SF2">
    <property type="entry name" value="MEMBRANE-BOUND LYTIC MUREIN TRANSGLYCOSYLASE C"/>
    <property type="match status" value="1"/>
</dbReference>
<name>A0AAE3IHF1_9FIRM</name>
<evidence type="ECO:0000259" key="2">
    <source>
        <dbReference type="Pfam" id="PF01464"/>
    </source>
</evidence>